<comment type="caution">
    <text evidence="1">The sequence shown here is derived from an EMBL/GenBank/DDBJ whole genome shotgun (WGS) entry which is preliminary data.</text>
</comment>
<evidence type="ECO:0000313" key="1">
    <source>
        <dbReference type="EMBL" id="PRP84435.1"/>
    </source>
</evidence>
<dbReference type="Proteomes" id="UP000241769">
    <property type="component" value="Unassembled WGS sequence"/>
</dbReference>
<dbReference type="AlphaFoldDB" id="A0A2P6NKE0"/>
<evidence type="ECO:0000313" key="2">
    <source>
        <dbReference type="Proteomes" id="UP000241769"/>
    </source>
</evidence>
<reference evidence="1 2" key="1">
    <citation type="journal article" date="2018" name="Genome Biol. Evol.">
        <title>Multiple Roots of Fruiting Body Formation in Amoebozoa.</title>
        <authorList>
            <person name="Hillmann F."/>
            <person name="Forbes G."/>
            <person name="Novohradska S."/>
            <person name="Ferling I."/>
            <person name="Riege K."/>
            <person name="Groth M."/>
            <person name="Westermann M."/>
            <person name="Marz M."/>
            <person name="Spaller T."/>
            <person name="Winckler T."/>
            <person name="Schaap P."/>
            <person name="Glockner G."/>
        </authorList>
    </citation>
    <scope>NUCLEOTIDE SEQUENCE [LARGE SCALE GENOMIC DNA]</scope>
    <source>
        <strain evidence="1 2">Jena</strain>
    </source>
</reference>
<name>A0A2P6NKE0_9EUKA</name>
<dbReference type="InParanoid" id="A0A2P6NKE0"/>
<accession>A0A2P6NKE0</accession>
<organism evidence="1 2">
    <name type="scientific">Planoprotostelium fungivorum</name>
    <dbReference type="NCBI Taxonomy" id="1890364"/>
    <lineage>
        <taxon>Eukaryota</taxon>
        <taxon>Amoebozoa</taxon>
        <taxon>Evosea</taxon>
        <taxon>Variosea</taxon>
        <taxon>Cavosteliida</taxon>
        <taxon>Cavosteliaceae</taxon>
        <taxon>Planoprotostelium</taxon>
    </lineage>
</organism>
<proteinExistence type="predicted"/>
<gene>
    <name evidence="1" type="ORF">PROFUN_08115</name>
</gene>
<dbReference type="EMBL" id="MDYQ01000063">
    <property type="protein sequence ID" value="PRP84435.1"/>
    <property type="molecule type" value="Genomic_DNA"/>
</dbReference>
<protein>
    <submittedName>
        <fullName evidence="1">Uncharacterized protein</fullName>
    </submittedName>
</protein>
<keyword evidence="2" id="KW-1185">Reference proteome</keyword>
<sequence length="66" mass="7426">MTPNDVLNEDYNTATGYRYIHQLWPGGEHIDRHPNHNIDCRSQSVHVDLQSTSGTTQSISEATQST</sequence>